<feature type="transmembrane region" description="Helical" evidence="6">
    <location>
        <begin position="172"/>
        <end position="191"/>
    </location>
</feature>
<dbReference type="PROSITE" id="PS50255">
    <property type="entry name" value="CYTOCHROME_B5_2"/>
    <property type="match status" value="1"/>
</dbReference>
<evidence type="ECO:0000256" key="5">
    <source>
        <dbReference type="ARBA" id="ARBA00073492"/>
    </source>
</evidence>
<keyword evidence="6" id="KW-0472">Membrane</keyword>
<keyword evidence="9" id="KW-1185">Reference proteome</keyword>
<comment type="function">
    <text evidence="4">May play a role in muscle cell metabolism.</text>
</comment>
<dbReference type="InterPro" id="IPR005804">
    <property type="entry name" value="FA_desaturase_dom"/>
</dbReference>
<gene>
    <name evidence="8" type="ORF">RI129_010398</name>
</gene>
<dbReference type="InterPro" id="IPR018506">
    <property type="entry name" value="Cyt_B5_heme-BS"/>
</dbReference>
<evidence type="ECO:0000313" key="8">
    <source>
        <dbReference type="EMBL" id="KAK5641851.1"/>
    </source>
</evidence>
<dbReference type="PANTHER" id="PTHR16740:SF1">
    <property type="entry name" value="CYTOCHROME B5-RELATED PROTEIN-RELATED"/>
    <property type="match status" value="1"/>
</dbReference>
<feature type="transmembrane region" description="Helical" evidence="6">
    <location>
        <begin position="249"/>
        <end position="270"/>
    </location>
</feature>
<evidence type="ECO:0000313" key="9">
    <source>
        <dbReference type="Proteomes" id="UP001329430"/>
    </source>
</evidence>
<dbReference type="Proteomes" id="UP001329430">
    <property type="component" value="Chromosome 7"/>
</dbReference>
<dbReference type="PANTHER" id="PTHR16740">
    <property type="entry name" value="CYTOCHROME B5-RELATED PROTEIN-RELATED"/>
    <property type="match status" value="1"/>
</dbReference>
<dbReference type="AlphaFoldDB" id="A0AAN7VB77"/>
<name>A0AAN7VB77_9COLE</name>
<keyword evidence="3 6" id="KW-0408">Iron</keyword>
<feature type="transmembrane region" description="Helical" evidence="6">
    <location>
        <begin position="309"/>
        <end position="329"/>
    </location>
</feature>
<dbReference type="GO" id="GO:0046872">
    <property type="term" value="F:metal ion binding"/>
    <property type="evidence" value="ECO:0007669"/>
    <property type="project" value="UniProtKB-UniRule"/>
</dbReference>
<dbReference type="InterPro" id="IPR001199">
    <property type="entry name" value="Cyt_B5-like_heme/steroid-bd"/>
</dbReference>
<dbReference type="GO" id="GO:0020037">
    <property type="term" value="F:heme binding"/>
    <property type="evidence" value="ECO:0007669"/>
    <property type="project" value="UniProtKB-UniRule"/>
</dbReference>
<feature type="transmembrane region" description="Helical" evidence="6">
    <location>
        <begin position="148"/>
        <end position="166"/>
    </location>
</feature>
<proteinExistence type="inferred from homology"/>
<dbReference type="PROSITE" id="PS00191">
    <property type="entry name" value="CYTOCHROME_B5_1"/>
    <property type="match status" value="1"/>
</dbReference>
<keyword evidence="6" id="KW-0812">Transmembrane</keyword>
<evidence type="ECO:0000256" key="3">
    <source>
        <dbReference type="ARBA" id="ARBA00023004"/>
    </source>
</evidence>
<dbReference type="Pfam" id="PF00487">
    <property type="entry name" value="FA_desaturase"/>
    <property type="match status" value="1"/>
</dbReference>
<dbReference type="InterPro" id="IPR053100">
    <property type="entry name" value="Cytochrome_b5-related"/>
</dbReference>
<dbReference type="SUPFAM" id="SSF55856">
    <property type="entry name" value="Cytochrome b5-like heme/steroid binding domain"/>
    <property type="match status" value="1"/>
</dbReference>
<dbReference type="InterPro" id="IPR036400">
    <property type="entry name" value="Cyt_B5-like_heme/steroid_sf"/>
</dbReference>
<dbReference type="SMART" id="SM01117">
    <property type="entry name" value="Cyt-b5"/>
    <property type="match status" value="1"/>
</dbReference>
<reference evidence="8 9" key="1">
    <citation type="journal article" date="2024" name="Insects">
        <title>An Improved Chromosome-Level Genome Assembly of the Firefly Pyrocoelia pectoralis.</title>
        <authorList>
            <person name="Fu X."/>
            <person name="Meyer-Rochow V.B."/>
            <person name="Ballantyne L."/>
            <person name="Zhu X."/>
        </authorList>
    </citation>
    <scope>NUCLEOTIDE SEQUENCE [LARGE SCALE GENOMIC DNA]</scope>
    <source>
        <strain evidence="8">XCY_ONT2</strain>
    </source>
</reference>
<evidence type="ECO:0000256" key="6">
    <source>
        <dbReference type="RuleBase" id="RU362121"/>
    </source>
</evidence>
<protein>
    <recommendedName>
        <fullName evidence="5">Cytochrome b5-related protein</fullName>
    </recommendedName>
</protein>
<feature type="domain" description="Cytochrome b5 heme-binding" evidence="7">
    <location>
        <begin position="42"/>
        <end position="109"/>
    </location>
</feature>
<dbReference type="Pfam" id="PF00173">
    <property type="entry name" value="Cyt-b5"/>
    <property type="match status" value="1"/>
</dbReference>
<sequence length="448" mass="52087">MVLNTITKILFPFKIPSSSIGFKYPTNRNSPSKSATTWLSGKRADDDAENLWRVHDNLYDLNEFINVHPGGPQWLELTKGTDVTELFETHHLSDKPEKVLPKYFVRQSTTPRNSPFTFKDGDFYKTLKRNVMEVYPNLPKWPIRRSKLIADCLLVLYLTLTFVATVSWNFKLGLVAGLVLYLTAVASHNFFHQKDNFRMYYFDFSLLSSRTWRVSHVMSHHMYTNTIRDLEIIQLEPYLQMLPNEKSWFVRYISWIYSPIVYGSLFFGAFSRDTIEIFQGKEGFTNTRILPLLPPLAIYLLTGTPPLQIAIMYLWIITCGSFSFGVVGINAAHHHPDIFHDGDTPRSKEDMDWGTFQVDTVMDRNEITGSHFLVLTHFGDHALHHLFPTIDHGMLQHLYPVFHRTCKQFGVQFRMTSQFELLYGQFRQLARIRRNKVPPNLNINGNVH</sequence>
<comment type="caution">
    <text evidence="8">The sequence shown here is derived from an EMBL/GenBank/DDBJ whole genome shotgun (WGS) entry which is preliminary data.</text>
</comment>
<keyword evidence="1 6" id="KW-0349">Heme</keyword>
<keyword evidence="6" id="KW-1133">Transmembrane helix</keyword>
<accession>A0AAN7VB77</accession>
<dbReference type="EMBL" id="JAVRBK010000007">
    <property type="protein sequence ID" value="KAK5641851.1"/>
    <property type="molecule type" value="Genomic_DNA"/>
</dbReference>
<dbReference type="FunFam" id="3.10.120.10:FF:000020">
    <property type="entry name" value="Cytochrome b5-related protein"/>
    <property type="match status" value="1"/>
</dbReference>
<dbReference type="Gene3D" id="3.10.120.10">
    <property type="entry name" value="Cytochrome b5-like heme/steroid binding domain"/>
    <property type="match status" value="1"/>
</dbReference>
<organism evidence="8 9">
    <name type="scientific">Pyrocoelia pectoralis</name>
    <dbReference type="NCBI Taxonomy" id="417401"/>
    <lineage>
        <taxon>Eukaryota</taxon>
        <taxon>Metazoa</taxon>
        <taxon>Ecdysozoa</taxon>
        <taxon>Arthropoda</taxon>
        <taxon>Hexapoda</taxon>
        <taxon>Insecta</taxon>
        <taxon>Pterygota</taxon>
        <taxon>Neoptera</taxon>
        <taxon>Endopterygota</taxon>
        <taxon>Coleoptera</taxon>
        <taxon>Polyphaga</taxon>
        <taxon>Elateriformia</taxon>
        <taxon>Elateroidea</taxon>
        <taxon>Lampyridae</taxon>
        <taxon>Lampyrinae</taxon>
        <taxon>Pyrocoelia</taxon>
    </lineage>
</organism>
<dbReference type="GO" id="GO:0006629">
    <property type="term" value="P:lipid metabolic process"/>
    <property type="evidence" value="ECO:0007669"/>
    <property type="project" value="InterPro"/>
</dbReference>
<evidence type="ECO:0000256" key="1">
    <source>
        <dbReference type="ARBA" id="ARBA00022617"/>
    </source>
</evidence>
<evidence type="ECO:0000256" key="4">
    <source>
        <dbReference type="ARBA" id="ARBA00055674"/>
    </source>
</evidence>
<comment type="caution">
    <text evidence="6">Lacks conserved residue(s) required for the propagation of feature annotation.</text>
</comment>
<comment type="similarity">
    <text evidence="6">Belongs to the cytochrome b5 family.</text>
</comment>
<evidence type="ECO:0000256" key="2">
    <source>
        <dbReference type="ARBA" id="ARBA00022723"/>
    </source>
</evidence>
<keyword evidence="2 6" id="KW-0479">Metal-binding</keyword>
<evidence type="ECO:0000259" key="7">
    <source>
        <dbReference type="PROSITE" id="PS50255"/>
    </source>
</evidence>